<organism evidence="14 15">
    <name type="scientific">Polyodon spathula</name>
    <name type="common">North American paddlefish</name>
    <name type="synonym">Squalus spathula</name>
    <dbReference type="NCBI Taxonomy" id="7913"/>
    <lineage>
        <taxon>Eukaryota</taxon>
        <taxon>Metazoa</taxon>
        <taxon>Chordata</taxon>
        <taxon>Craniata</taxon>
        <taxon>Vertebrata</taxon>
        <taxon>Euteleostomi</taxon>
        <taxon>Actinopterygii</taxon>
        <taxon>Chondrostei</taxon>
        <taxon>Acipenseriformes</taxon>
        <taxon>Polyodontidae</taxon>
        <taxon>Polyodon</taxon>
    </lineage>
</organism>
<sequence>MPKLSKETKQRLQQVFQYGQFAIRWGLIPTILYLGLMASLQKFNKCTSCSRKIPPEDRHIPSVSVAWAYSTLPLFWERPAFVRSVQRSNIDRTGRGLEPGKPGSSPQIALAVSDEGP</sequence>
<keyword evidence="4" id="KW-0813">Transport</keyword>
<feature type="non-terminal residue" evidence="14">
    <location>
        <position position="1"/>
    </location>
</feature>
<name>A0ABS2X9S7_POLSP</name>
<evidence type="ECO:0000256" key="3">
    <source>
        <dbReference type="ARBA" id="ARBA00014537"/>
    </source>
</evidence>
<dbReference type="Pfam" id="PF08038">
    <property type="entry name" value="Tom7"/>
    <property type="match status" value="1"/>
</dbReference>
<evidence type="ECO:0000313" key="15">
    <source>
        <dbReference type="Proteomes" id="UP001166093"/>
    </source>
</evidence>
<proteinExistence type="inferred from homology"/>
<gene>
    <name evidence="14" type="primary">Tomm7</name>
    <name evidence="14" type="ORF">GTO93_0015018</name>
</gene>
<keyword evidence="9" id="KW-0496">Mitochondrion</keyword>
<keyword evidence="8 13" id="KW-1133">Transmembrane helix</keyword>
<reference evidence="14" key="1">
    <citation type="journal article" date="2021" name="Cell">
        <title>Tracing the genetic footprints of vertebrate landing in non-teleost ray-finned fishes.</title>
        <authorList>
            <person name="Bi X."/>
            <person name="Wang K."/>
            <person name="Yang L."/>
            <person name="Pan H."/>
            <person name="Jiang H."/>
            <person name="Wei Q."/>
            <person name="Fang M."/>
            <person name="Yu H."/>
            <person name="Zhu C."/>
            <person name="Cai Y."/>
            <person name="He Y."/>
            <person name="Gan X."/>
            <person name="Zeng H."/>
            <person name="Yu D."/>
            <person name="Zhu Y."/>
            <person name="Jiang H."/>
            <person name="Qiu Q."/>
            <person name="Yang H."/>
            <person name="Zhang Y.E."/>
            <person name="Wang W."/>
            <person name="Zhu M."/>
            <person name="He S."/>
            <person name="Zhang G."/>
        </authorList>
    </citation>
    <scope>NUCLEOTIDE SEQUENCE</scope>
    <source>
        <strain evidence="14">Pddl_001</strain>
    </source>
</reference>
<evidence type="ECO:0000313" key="14">
    <source>
        <dbReference type="EMBL" id="MBN3270949.1"/>
    </source>
</evidence>
<dbReference type="PANTHER" id="PTHR46722">
    <property type="entry name" value="MITOCHONDRIAL IMPORT RECEPTOR SUBUNIT TOM7 HOMOLOG"/>
    <property type="match status" value="1"/>
</dbReference>
<dbReference type="EMBL" id="JAAWVQ010006824">
    <property type="protein sequence ID" value="MBN3270949.1"/>
    <property type="molecule type" value="Genomic_DNA"/>
</dbReference>
<protein>
    <recommendedName>
        <fullName evidence="3">Mitochondrial import receptor subunit TOM7 homolog</fullName>
    </recommendedName>
    <alternativeName>
        <fullName evidence="11">Translocase of outer membrane 7 kDa subunit homolog</fullName>
    </alternativeName>
</protein>
<keyword evidence="5 13" id="KW-0812">Transmembrane</keyword>
<feature type="transmembrane region" description="Helical" evidence="13">
    <location>
        <begin position="21"/>
        <end position="40"/>
    </location>
</feature>
<evidence type="ECO:0000256" key="4">
    <source>
        <dbReference type="ARBA" id="ARBA00022448"/>
    </source>
</evidence>
<evidence type="ECO:0000256" key="8">
    <source>
        <dbReference type="ARBA" id="ARBA00022989"/>
    </source>
</evidence>
<evidence type="ECO:0000256" key="1">
    <source>
        <dbReference type="ARBA" id="ARBA00004572"/>
    </source>
</evidence>
<comment type="caution">
    <text evidence="14">The sequence shown here is derived from an EMBL/GenBank/DDBJ whole genome shotgun (WGS) entry which is preliminary data.</text>
</comment>
<accession>A0ABS2X9S7</accession>
<keyword evidence="15" id="KW-1185">Reference proteome</keyword>
<feature type="non-terminal residue" evidence="14">
    <location>
        <position position="117"/>
    </location>
</feature>
<evidence type="ECO:0000256" key="7">
    <source>
        <dbReference type="ARBA" id="ARBA00022927"/>
    </source>
</evidence>
<keyword evidence="6" id="KW-1000">Mitochondrion outer membrane</keyword>
<keyword evidence="7" id="KW-0653">Protein transport</keyword>
<keyword evidence="10 13" id="KW-0472">Membrane</keyword>
<evidence type="ECO:0000256" key="6">
    <source>
        <dbReference type="ARBA" id="ARBA00022787"/>
    </source>
</evidence>
<dbReference type="InterPro" id="IPR012621">
    <property type="entry name" value="Tom7"/>
</dbReference>
<comment type="similarity">
    <text evidence="2">Belongs to the Tom7 family.</text>
</comment>
<evidence type="ECO:0000256" key="12">
    <source>
        <dbReference type="SAM" id="MobiDB-lite"/>
    </source>
</evidence>
<comment type="subcellular location">
    <subcellularLocation>
        <location evidence="1">Mitochondrion outer membrane</location>
        <topology evidence="1">Single-pass membrane protein</topology>
    </subcellularLocation>
</comment>
<evidence type="ECO:0000256" key="11">
    <source>
        <dbReference type="ARBA" id="ARBA00032786"/>
    </source>
</evidence>
<evidence type="ECO:0000256" key="2">
    <source>
        <dbReference type="ARBA" id="ARBA00010917"/>
    </source>
</evidence>
<feature type="region of interest" description="Disordered" evidence="12">
    <location>
        <begin position="91"/>
        <end position="117"/>
    </location>
</feature>
<dbReference type="PANTHER" id="PTHR46722:SF1">
    <property type="entry name" value="MITOCHONDRIAL IMPORT RECEPTOR SUBUNIT TOM7 HOMOLOG"/>
    <property type="match status" value="1"/>
</dbReference>
<evidence type="ECO:0000256" key="10">
    <source>
        <dbReference type="ARBA" id="ARBA00023136"/>
    </source>
</evidence>
<evidence type="ECO:0000256" key="5">
    <source>
        <dbReference type="ARBA" id="ARBA00022692"/>
    </source>
</evidence>
<evidence type="ECO:0000256" key="13">
    <source>
        <dbReference type="SAM" id="Phobius"/>
    </source>
</evidence>
<evidence type="ECO:0000256" key="9">
    <source>
        <dbReference type="ARBA" id="ARBA00023128"/>
    </source>
</evidence>
<dbReference type="Proteomes" id="UP001166093">
    <property type="component" value="Unassembled WGS sequence"/>
</dbReference>